<keyword evidence="2" id="KW-1185">Reference proteome</keyword>
<evidence type="ECO:0000313" key="2">
    <source>
        <dbReference type="Proteomes" id="UP000019149"/>
    </source>
</evidence>
<reference evidence="1 2" key="1">
    <citation type="journal article" date="2013" name="Nat. Genet.">
        <title>The genome of the hydatid tapeworm Echinococcus granulosus.</title>
        <authorList>
            <person name="Zheng H."/>
            <person name="Zhang W."/>
            <person name="Zhang L."/>
            <person name="Zhang Z."/>
            <person name="Li J."/>
            <person name="Lu G."/>
            <person name="Zhu Y."/>
            <person name="Wang Y."/>
            <person name="Huang Y."/>
            <person name="Liu J."/>
            <person name="Kang H."/>
            <person name="Chen J."/>
            <person name="Wang L."/>
            <person name="Chen A."/>
            <person name="Yu S."/>
            <person name="Gao Z."/>
            <person name="Jin L."/>
            <person name="Gu W."/>
            <person name="Wang Z."/>
            <person name="Zhao L."/>
            <person name="Shi B."/>
            <person name="Wen H."/>
            <person name="Lin R."/>
            <person name="Jones M.K."/>
            <person name="Brejova B."/>
            <person name="Vinar T."/>
            <person name="Zhao G."/>
            <person name="McManus D.P."/>
            <person name="Chen Z."/>
            <person name="Zhou Y."/>
            <person name="Wang S."/>
        </authorList>
    </citation>
    <scope>NUCLEOTIDE SEQUENCE [LARGE SCALE GENOMIC DNA]</scope>
</reference>
<protein>
    <submittedName>
        <fullName evidence="1">Uncharacterized protein</fullName>
    </submittedName>
</protein>
<gene>
    <name evidence="1" type="ORF">EGR_09823</name>
</gene>
<organism evidence="1 2">
    <name type="scientific">Echinococcus granulosus</name>
    <name type="common">Hydatid tapeworm</name>
    <dbReference type="NCBI Taxonomy" id="6210"/>
    <lineage>
        <taxon>Eukaryota</taxon>
        <taxon>Metazoa</taxon>
        <taxon>Spiralia</taxon>
        <taxon>Lophotrochozoa</taxon>
        <taxon>Platyhelminthes</taxon>
        <taxon>Cestoda</taxon>
        <taxon>Eucestoda</taxon>
        <taxon>Cyclophyllidea</taxon>
        <taxon>Taeniidae</taxon>
        <taxon>Echinococcus</taxon>
        <taxon>Echinococcus granulosus group</taxon>
    </lineage>
</organism>
<comment type="caution">
    <text evidence="1">The sequence shown here is derived from an EMBL/GenBank/DDBJ whole genome shotgun (WGS) entry which is preliminary data.</text>
</comment>
<accession>W6U2M8</accession>
<dbReference type="CTD" id="36345538"/>
<dbReference type="KEGG" id="egl:EGR_09823"/>
<dbReference type="AlphaFoldDB" id="W6U2M8"/>
<name>W6U2M8_ECHGR</name>
<dbReference type="EMBL" id="APAU02000169">
    <property type="protein sequence ID" value="EUB55328.1"/>
    <property type="molecule type" value="Genomic_DNA"/>
</dbReference>
<proteinExistence type="predicted"/>
<evidence type="ECO:0000313" key="1">
    <source>
        <dbReference type="EMBL" id="EUB55328.1"/>
    </source>
</evidence>
<sequence length="380" mass="43100">MMKPPNCMDVEEAADIVQTLLYHSTPLTRICNTSVDCLWKCRNKRLSTPPYCAFHITKQQSCGAAACSTFVNATMPSPCWRTLNSFMTSTMYARFIPSHQLKLQQWQNGSRSTLLPDSTKMTKSLTYFRIASPFICLKATTDVVVIVNDDKHMNWNATSVMAIVEQNKSVKGGSVTEVGLIPLQQPQQSMMKHSIPTLDVVLQGDSPTAPFLSWQVLLPKSNDTVFCLYSSKLNLLSLLKVAYIHLLPSPFPFHLHTSARSFHLKSFDASEQLHFAWPYPSPHVKWDLVFVLVEFTKQSNDEKLGDCMCISTQMKRRSRGKNFTLTTNFHFLKAALLTIDARSLPLLSHATSRAYYRLLSTENCEIIYTFAYLKISEEMK</sequence>
<dbReference type="Proteomes" id="UP000019149">
    <property type="component" value="Unassembled WGS sequence"/>
</dbReference>
<dbReference type="GeneID" id="36345538"/>
<dbReference type="RefSeq" id="XP_024346524.1">
    <property type="nucleotide sequence ID" value="XM_024499072.1"/>
</dbReference>